<dbReference type="KEGG" id="mpt:Mpe_B0626"/>
<dbReference type="Proteomes" id="UP000000366">
    <property type="component" value="Plasmid RPME01"/>
</dbReference>
<dbReference type="HOGENOM" id="CLU_2494347_0_0_4"/>
<protein>
    <submittedName>
        <fullName evidence="1">Uncharacterized protein</fullName>
    </submittedName>
</protein>
<keyword evidence="1" id="KW-0614">Plasmid</keyword>
<geneLocation type="plasmid" evidence="1 2">
    <name>RPME01</name>
</geneLocation>
<dbReference type="AlphaFoldDB" id="A2SPA1"/>
<dbReference type="EMBL" id="CP000556">
    <property type="protein sequence ID" value="ABM97390.1"/>
    <property type="molecule type" value="Genomic_DNA"/>
</dbReference>
<name>A2SPA1_METPP</name>
<gene>
    <name evidence="1" type="ordered locus">Mpe_B0626</name>
</gene>
<evidence type="ECO:0000313" key="2">
    <source>
        <dbReference type="Proteomes" id="UP000000366"/>
    </source>
</evidence>
<reference evidence="1 2" key="1">
    <citation type="journal article" date="2007" name="J. Bacteriol.">
        <title>Whole-genome analysis of the methyl tert-butyl ether-degrading beta-proteobacterium Methylibium petroleiphilum PM1.</title>
        <authorList>
            <person name="Kane S.R."/>
            <person name="Chakicherla A.Y."/>
            <person name="Chain P.S.G."/>
            <person name="Schmidt R."/>
            <person name="Shin M.W."/>
            <person name="Legler T.C."/>
            <person name="Scow K.M."/>
            <person name="Larimer F.W."/>
            <person name="Lucas S.M."/>
            <person name="Richardson P.M."/>
            <person name="Hristova K.R."/>
        </authorList>
    </citation>
    <scope>NUCLEOTIDE SEQUENCE [LARGE SCALE GENOMIC DNA]</scope>
    <source>
        <strain evidence="2">ATCC BAA-1232 / LMG 22953 / PM1</strain>
        <plasmid evidence="1 2">RPME01</plasmid>
    </source>
</reference>
<accession>A2SPA1</accession>
<keyword evidence="2" id="KW-1185">Reference proteome</keyword>
<sequence length="86" mass="9594">MKLPLPTRHAVRAVELLDGATAADCKAEGYVRPMRTKRACSGIKTPRRDRGLMVQRPYKSPRPRYAFVAWAASGLTSQRRICHATA</sequence>
<evidence type="ECO:0000313" key="1">
    <source>
        <dbReference type="EMBL" id="ABM97390.1"/>
    </source>
</evidence>
<proteinExistence type="predicted"/>
<organism evidence="1 2">
    <name type="scientific">Methylibium petroleiphilum (strain ATCC BAA-1232 / LMG 22953 / PM1)</name>
    <dbReference type="NCBI Taxonomy" id="420662"/>
    <lineage>
        <taxon>Bacteria</taxon>
        <taxon>Pseudomonadati</taxon>
        <taxon>Pseudomonadota</taxon>
        <taxon>Betaproteobacteria</taxon>
        <taxon>Burkholderiales</taxon>
        <taxon>Sphaerotilaceae</taxon>
        <taxon>Methylibium</taxon>
    </lineage>
</organism>